<dbReference type="STRING" id="669874.A0A1E4U1C9"/>
<evidence type="ECO:0000256" key="12">
    <source>
        <dbReference type="PIRSR" id="PIRSR605792-51"/>
    </source>
</evidence>
<evidence type="ECO:0000256" key="10">
    <source>
        <dbReference type="ARBA" id="ARBA00023235"/>
    </source>
</evidence>
<feature type="disulfide bond" description="Redox-active" evidence="12">
    <location>
        <begin position="67"/>
        <end position="70"/>
    </location>
</feature>
<dbReference type="FunFam" id="3.40.30.10:FF:000139">
    <property type="entry name" value="Protein disulfide-isomerase"/>
    <property type="match status" value="1"/>
</dbReference>
<dbReference type="GO" id="GO:0006457">
    <property type="term" value="P:protein folding"/>
    <property type="evidence" value="ECO:0007669"/>
    <property type="project" value="TreeGrafter"/>
</dbReference>
<keyword evidence="17" id="KW-1185">Reference proteome</keyword>
<feature type="domain" description="Thioredoxin" evidence="15">
    <location>
        <begin position="376"/>
        <end position="493"/>
    </location>
</feature>
<evidence type="ECO:0000256" key="9">
    <source>
        <dbReference type="ARBA" id="ARBA00023157"/>
    </source>
</evidence>
<keyword evidence="6 14" id="KW-0732">Signal</keyword>
<dbReference type="Proteomes" id="UP000094236">
    <property type="component" value="Unassembled WGS sequence"/>
</dbReference>
<evidence type="ECO:0000256" key="11">
    <source>
        <dbReference type="ARBA" id="ARBA00023284"/>
    </source>
</evidence>
<dbReference type="CDD" id="cd02995">
    <property type="entry name" value="PDI_a_PDI_a'_C"/>
    <property type="match status" value="1"/>
</dbReference>
<dbReference type="GO" id="GO:0005788">
    <property type="term" value="C:endoplasmic reticulum lumen"/>
    <property type="evidence" value="ECO:0007669"/>
    <property type="project" value="UniProtKB-SubCell"/>
</dbReference>
<feature type="chain" id="PRO_5009027795" description="Protein disulfide-isomerase" evidence="14">
    <location>
        <begin position="27"/>
        <end position="509"/>
    </location>
</feature>
<evidence type="ECO:0000259" key="15">
    <source>
        <dbReference type="PROSITE" id="PS51352"/>
    </source>
</evidence>
<evidence type="ECO:0000256" key="5">
    <source>
        <dbReference type="ARBA" id="ARBA00012723"/>
    </source>
</evidence>
<comment type="catalytic activity">
    <reaction evidence="1 14">
        <text>Catalyzes the rearrangement of -S-S- bonds in proteins.</text>
        <dbReference type="EC" id="5.3.4.1"/>
    </reaction>
</comment>
<evidence type="ECO:0000256" key="2">
    <source>
        <dbReference type="ARBA" id="ARBA00002692"/>
    </source>
</evidence>
<dbReference type="InterPro" id="IPR005788">
    <property type="entry name" value="PDI_thioredoxin-like_dom"/>
</dbReference>
<proteinExistence type="inferred from homology"/>
<evidence type="ECO:0000313" key="16">
    <source>
        <dbReference type="EMBL" id="ODV97814.1"/>
    </source>
</evidence>
<feature type="disulfide bond" description="Redox-active" evidence="12">
    <location>
        <begin position="415"/>
        <end position="418"/>
    </location>
</feature>
<dbReference type="EC" id="5.3.4.1" evidence="5 14"/>
<dbReference type="AlphaFoldDB" id="A0A1E4U1C9"/>
<dbReference type="PRINTS" id="PR00421">
    <property type="entry name" value="THIOREDOXIN"/>
</dbReference>
<dbReference type="NCBIfam" id="TIGR01130">
    <property type="entry name" value="ER_PDI_fam"/>
    <property type="match status" value="1"/>
</dbReference>
<keyword evidence="11 12" id="KW-0676">Redox-active center</keyword>
<dbReference type="SUPFAM" id="SSF52833">
    <property type="entry name" value="Thioredoxin-like"/>
    <property type="match status" value="4"/>
</dbReference>
<gene>
    <name evidence="16" type="ORF">PACTADRAFT_47665</name>
</gene>
<name>A0A1E4U1C9_PACTA</name>
<dbReference type="InterPro" id="IPR017937">
    <property type="entry name" value="Thioredoxin_CS"/>
</dbReference>
<evidence type="ECO:0000256" key="4">
    <source>
        <dbReference type="ARBA" id="ARBA00006347"/>
    </source>
</evidence>
<feature type="signal peptide" evidence="14">
    <location>
        <begin position="1"/>
        <end position="26"/>
    </location>
</feature>
<dbReference type="CDD" id="cd02981">
    <property type="entry name" value="PDI_b_family"/>
    <property type="match status" value="1"/>
</dbReference>
<dbReference type="InterPro" id="IPR036249">
    <property type="entry name" value="Thioredoxin-like_sf"/>
</dbReference>
<dbReference type="FunFam" id="3.40.30.10:FF:000017">
    <property type="entry name" value="Protein disulfide-isomerase A4"/>
    <property type="match status" value="1"/>
</dbReference>
<evidence type="ECO:0000256" key="6">
    <source>
        <dbReference type="ARBA" id="ARBA00022729"/>
    </source>
</evidence>
<sequence>MKFEWSLKEFSKVLAILSILSPFVNADESNPAIASADSAVVKLTSKDFESFMKENPLVLTEFFAPWCGHCKNLGPEYQEAADKLVERNIKLAQVDCTEEKDLCQSHGIRGYPSLKIFKGIDSEPEDYVGDRKSAAIVSYMIKQSLPAVLDVNSNDDFTEFIENSDDPVVVQVLPTKIKDKSINETFYNIAESLRNKFTFISTSNDEIIKNYKVESSKPKYLLFRPNEELSHYSELPKDAKLDEDTLKEFIQTESKPLFGEITGNTFQSYVEAKVPLAYYFYSDPKEKEEISNLITNLAKEYRGKINFVALDASKYGAHANNLNMKEEFPLFVIHDIEKNLKYGIDQEKNFESKSIEPFLKKFISGKIEPIVKSEPIPTKEEASQQAVVKLVGKTHEDYVNDKKKITLVKYYAPWCGHCKKLAPVFEELAQLIKDDDANKDKYVIADIDATLNDVPVEISGYPTLIMYSDSEPVVYKGARDLESLAKFIGYEIVPKSETESKKDSPRDEL</sequence>
<reference evidence="17" key="1">
    <citation type="submission" date="2016-05" db="EMBL/GenBank/DDBJ databases">
        <title>Comparative genomics of biotechnologically important yeasts.</title>
        <authorList>
            <consortium name="DOE Joint Genome Institute"/>
            <person name="Riley R."/>
            <person name="Haridas S."/>
            <person name="Wolfe K.H."/>
            <person name="Lopes M.R."/>
            <person name="Hittinger C.T."/>
            <person name="Goker M."/>
            <person name="Salamov A."/>
            <person name="Wisecaver J."/>
            <person name="Long T.M."/>
            <person name="Aerts A.L."/>
            <person name="Barry K."/>
            <person name="Choi C."/>
            <person name="Clum A."/>
            <person name="Coughlan A.Y."/>
            <person name="Deshpande S."/>
            <person name="Douglass A.P."/>
            <person name="Hanson S.J."/>
            <person name="Klenk H.-P."/>
            <person name="Labutti K."/>
            <person name="Lapidus A."/>
            <person name="Lindquist E."/>
            <person name="Lipzen A."/>
            <person name="Meier-Kolthoff J.P."/>
            <person name="Ohm R.A."/>
            <person name="Otillar R.P."/>
            <person name="Pangilinan J."/>
            <person name="Peng Y."/>
            <person name="Rokas A."/>
            <person name="Rosa C.A."/>
            <person name="Scheuner C."/>
            <person name="Sibirny A.A."/>
            <person name="Slot J.C."/>
            <person name="Stielow J.B."/>
            <person name="Sun H."/>
            <person name="Kurtzman C.P."/>
            <person name="Blackwell M."/>
            <person name="Grigoriev I.V."/>
            <person name="Jeffries T.W."/>
        </authorList>
    </citation>
    <scope>NUCLEOTIDE SEQUENCE [LARGE SCALE GENOMIC DNA]</scope>
    <source>
        <strain evidence="17">NRRL Y-2460</strain>
    </source>
</reference>
<protein>
    <recommendedName>
        <fullName evidence="5 14">Protein disulfide-isomerase</fullName>
        <ecNumber evidence="5 14">5.3.4.1</ecNumber>
    </recommendedName>
</protein>
<dbReference type="PROSITE" id="PS51352">
    <property type="entry name" value="THIOREDOXIN_2"/>
    <property type="match status" value="2"/>
</dbReference>
<evidence type="ECO:0000256" key="13">
    <source>
        <dbReference type="RuleBase" id="RU004208"/>
    </source>
</evidence>
<keyword evidence="7" id="KW-0677">Repeat</keyword>
<dbReference type="CDD" id="cd02961">
    <property type="entry name" value="PDI_a_family"/>
    <property type="match status" value="1"/>
</dbReference>
<evidence type="ECO:0000313" key="17">
    <source>
        <dbReference type="Proteomes" id="UP000094236"/>
    </source>
</evidence>
<dbReference type="PANTHER" id="PTHR18929:SF132">
    <property type="entry name" value="PROTEIN DISULFIDE-ISOMERASE A3"/>
    <property type="match status" value="1"/>
</dbReference>
<dbReference type="EMBL" id="KV454011">
    <property type="protein sequence ID" value="ODV97814.1"/>
    <property type="molecule type" value="Genomic_DNA"/>
</dbReference>
<comment type="similarity">
    <text evidence="4 13">Belongs to the protein disulfide isomerase family.</text>
</comment>
<dbReference type="Gene3D" id="3.40.30.10">
    <property type="entry name" value="Glutaredoxin"/>
    <property type="match status" value="4"/>
</dbReference>
<dbReference type="InterPro" id="IPR013766">
    <property type="entry name" value="Thioredoxin_domain"/>
</dbReference>
<dbReference type="GO" id="GO:0034976">
    <property type="term" value="P:response to endoplasmic reticulum stress"/>
    <property type="evidence" value="ECO:0007669"/>
    <property type="project" value="TreeGrafter"/>
</dbReference>
<dbReference type="Pfam" id="PF00085">
    <property type="entry name" value="Thioredoxin"/>
    <property type="match status" value="2"/>
</dbReference>
<organism evidence="16 17">
    <name type="scientific">Pachysolen tannophilus NRRL Y-2460</name>
    <dbReference type="NCBI Taxonomy" id="669874"/>
    <lineage>
        <taxon>Eukaryota</taxon>
        <taxon>Fungi</taxon>
        <taxon>Dikarya</taxon>
        <taxon>Ascomycota</taxon>
        <taxon>Saccharomycotina</taxon>
        <taxon>Pichiomycetes</taxon>
        <taxon>Pachysolenaceae</taxon>
        <taxon>Pachysolen</taxon>
    </lineage>
</organism>
<keyword evidence="9 12" id="KW-1015">Disulfide bond</keyword>
<evidence type="ECO:0000256" key="8">
    <source>
        <dbReference type="ARBA" id="ARBA00022824"/>
    </source>
</evidence>
<dbReference type="GO" id="GO:0003756">
    <property type="term" value="F:protein disulfide isomerase activity"/>
    <property type="evidence" value="ECO:0007669"/>
    <property type="project" value="UniProtKB-EC"/>
</dbReference>
<evidence type="ECO:0000256" key="1">
    <source>
        <dbReference type="ARBA" id="ARBA00001182"/>
    </source>
</evidence>
<dbReference type="OrthoDB" id="427280at2759"/>
<accession>A0A1E4U1C9</accession>
<dbReference type="CDD" id="cd02982">
    <property type="entry name" value="PDI_b'_family"/>
    <property type="match status" value="1"/>
</dbReference>
<keyword evidence="8" id="KW-0256">Endoplasmic reticulum</keyword>
<comment type="subcellular location">
    <subcellularLocation>
        <location evidence="3">Endoplasmic reticulum lumen</location>
    </subcellularLocation>
</comment>
<dbReference type="PROSITE" id="PS00194">
    <property type="entry name" value="THIOREDOXIN_1"/>
    <property type="match status" value="2"/>
</dbReference>
<dbReference type="InterPro" id="IPR005792">
    <property type="entry name" value="Prot_disulphide_isomerase"/>
</dbReference>
<evidence type="ECO:0000256" key="14">
    <source>
        <dbReference type="RuleBase" id="RU361130"/>
    </source>
</evidence>
<feature type="domain" description="Thioredoxin" evidence="15">
    <location>
        <begin position="17"/>
        <end position="146"/>
    </location>
</feature>
<dbReference type="Pfam" id="PF13848">
    <property type="entry name" value="Thioredoxin_6"/>
    <property type="match status" value="1"/>
</dbReference>
<comment type="function">
    <text evidence="2">Participates in the folding of proteins containing disulfide bonds, may be involved in glycosylation, prolyl hydroxylation and triglyceride transfer.</text>
</comment>
<dbReference type="PANTHER" id="PTHR18929">
    <property type="entry name" value="PROTEIN DISULFIDE ISOMERASE"/>
    <property type="match status" value="1"/>
</dbReference>
<evidence type="ECO:0000256" key="7">
    <source>
        <dbReference type="ARBA" id="ARBA00022737"/>
    </source>
</evidence>
<dbReference type="NCBIfam" id="TIGR01126">
    <property type="entry name" value="pdi_dom"/>
    <property type="match status" value="1"/>
</dbReference>
<evidence type="ECO:0000256" key="3">
    <source>
        <dbReference type="ARBA" id="ARBA00004319"/>
    </source>
</evidence>
<keyword evidence="10 14" id="KW-0413">Isomerase</keyword>